<protein>
    <recommendedName>
        <fullName evidence="2">DUF423 domain-containing protein</fullName>
    </recommendedName>
</protein>
<evidence type="ECO:0008006" key="2">
    <source>
        <dbReference type="Google" id="ProtNLM"/>
    </source>
</evidence>
<sequence>MMSTNRALILVGAILGLSGVILGAVGVHALRDILDAKA</sequence>
<dbReference type="EMBL" id="UINC01189623">
    <property type="protein sequence ID" value="SVE03393.1"/>
    <property type="molecule type" value="Genomic_DNA"/>
</dbReference>
<dbReference type="AlphaFoldDB" id="A0A383A725"/>
<feature type="non-terminal residue" evidence="1">
    <location>
        <position position="38"/>
    </location>
</feature>
<reference evidence="1" key="1">
    <citation type="submission" date="2018-05" db="EMBL/GenBank/DDBJ databases">
        <authorList>
            <person name="Lanie J.A."/>
            <person name="Ng W.-L."/>
            <person name="Kazmierczak K.M."/>
            <person name="Andrzejewski T.M."/>
            <person name="Davidsen T.M."/>
            <person name="Wayne K.J."/>
            <person name="Tettelin H."/>
            <person name="Glass J.I."/>
            <person name="Rusch D."/>
            <person name="Podicherti R."/>
            <person name="Tsui H.-C.T."/>
            <person name="Winkler M.E."/>
        </authorList>
    </citation>
    <scope>NUCLEOTIDE SEQUENCE</scope>
</reference>
<gene>
    <name evidence="1" type="ORF">METZ01_LOCUS456247</name>
</gene>
<evidence type="ECO:0000313" key="1">
    <source>
        <dbReference type="EMBL" id="SVE03393.1"/>
    </source>
</evidence>
<accession>A0A383A725</accession>
<organism evidence="1">
    <name type="scientific">marine metagenome</name>
    <dbReference type="NCBI Taxonomy" id="408172"/>
    <lineage>
        <taxon>unclassified sequences</taxon>
        <taxon>metagenomes</taxon>
        <taxon>ecological metagenomes</taxon>
    </lineage>
</organism>
<name>A0A383A725_9ZZZZ</name>
<proteinExistence type="predicted"/>